<dbReference type="Pfam" id="PF10532">
    <property type="entry name" value="Plant_all_beta"/>
    <property type="match status" value="1"/>
</dbReference>
<evidence type="ECO:0000256" key="1">
    <source>
        <dbReference type="SAM" id="MobiDB-lite"/>
    </source>
</evidence>
<evidence type="ECO:0008006" key="6">
    <source>
        <dbReference type="Google" id="ProtNLM"/>
    </source>
</evidence>
<reference evidence="4" key="2">
    <citation type="submission" date="2015-03" db="UniProtKB">
        <authorList>
            <consortium name="EnsemblPlants"/>
        </authorList>
    </citation>
    <scope>IDENTIFICATION</scope>
</reference>
<keyword evidence="5" id="KW-1185">Reference proteome</keyword>
<dbReference type="Pfam" id="PF03108">
    <property type="entry name" value="DBD_Tnp_Mut"/>
    <property type="match status" value="1"/>
</dbReference>
<feature type="region of interest" description="Disordered" evidence="1">
    <location>
        <begin position="449"/>
        <end position="508"/>
    </location>
</feature>
<dbReference type="InterPro" id="IPR004332">
    <property type="entry name" value="Transposase_MuDR"/>
</dbReference>
<feature type="domain" description="MULE transposase N-terminal all-beta" evidence="3">
    <location>
        <begin position="42"/>
        <end position="137"/>
    </location>
</feature>
<dbReference type="InterPro" id="IPR018290">
    <property type="entry name" value="MULE_transposase_N"/>
</dbReference>
<proteinExistence type="predicted"/>
<reference evidence="4 5" key="1">
    <citation type="journal article" date="2014" name="Genome Biol.">
        <title>Transcriptome and methylome profiling reveals relics of genome dominance in the mesopolyploid Brassica oleracea.</title>
        <authorList>
            <person name="Parkin I.A."/>
            <person name="Koh C."/>
            <person name="Tang H."/>
            <person name="Robinson S.J."/>
            <person name="Kagale S."/>
            <person name="Clarke W.E."/>
            <person name="Town C.D."/>
            <person name="Nixon J."/>
            <person name="Krishnakumar V."/>
            <person name="Bidwell S.L."/>
            <person name="Denoeud F."/>
            <person name="Belcram H."/>
            <person name="Links M.G."/>
            <person name="Just J."/>
            <person name="Clarke C."/>
            <person name="Bender T."/>
            <person name="Huebert T."/>
            <person name="Mason A.S."/>
            <person name="Pires J.C."/>
            <person name="Barker G."/>
            <person name="Moore J."/>
            <person name="Walley P.G."/>
            <person name="Manoli S."/>
            <person name="Batley J."/>
            <person name="Edwards D."/>
            <person name="Nelson M.N."/>
            <person name="Wang X."/>
            <person name="Paterson A.H."/>
            <person name="King G."/>
            <person name="Bancroft I."/>
            <person name="Chalhoub B."/>
            <person name="Sharpe A.G."/>
        </authorList>
    </citation>
    <scope>NUCLEOTIDE SEQUENCE</scope>
    <source>
        <strain evidence="4 5">cv. TO1000</strain>
    </source>
</reference>
<name>A0A0D3C1E8_BRAOL</name>
<evidence type="ECO:0000313" key="5">
    <source>
        <dbReference type="Proteomes" id="UP000032141"/>
    </source>
</evidence>
<protein>
    <recommendedName>
        <fullName evidence="6">Transposase MuDR plant domain-containing protein</fullName>
    </recommendedName>
</protein>
<accession>A0A0D3C1E8</accession>
<evidence type="ECO:0000259" key="3">
    <source>
        <dbReference type="Pfam" id="PF10532"/>
    </source>
</evidence>
<dbReference type="AlphaFoldDB" id="A0A0D3C1E8"/>
<sequence length="508" mass="57837">MDSKGSVVIHFEHGVDRQISTLVMKGRYEEITYSHLVDRIGKKLKIDVAATKFQLSYFPLVLNNKNSCYILDDEDVLGYLLMVDKKNRRCVLHVELTKIVSENQSNEMFSMNEENLSDARANDGMVGVGELEIVPHIQEDEFEHEKINEEGDEMDDREELPAVTAVEPPVVNSEWDDGIDMSFHQEFATREEVRDSVDKGVHSNSFEVDIVKSNPRVYILKCRGAGCIWYLRPGKLKNSAFFSIRTYRKMHACSRGDVSVMKKKKRGTPSLVASVVASRQIQDSGSKDSHRFGEEQTGNQSIIKKVHEVYPFAIHGYYNYHLSNNVSGACSNVNKKGVAKKFRSIAGIYSEVEFIKCYNDFRKMYPQAAEYLDDSVHETKWARCKFPGERYFDIDRYPCVHALATIMACGEMAEHYCSRYYWMEQWTLEYYRTIYQVSHHSTWESSKIPEEIRSQKRKKKFPPLIEKSGSDGSGSDNNSSGSSDSSGSEGNGDEGGDNEGSGNEKNDE</sequence>
<feature type="domain" description="Transposase MuDR plant" evidence="2">
    <location>
        <begin position="180"/>
        <end position="244"/>
    </location>
</feature>
<feature type="compositionally biased region" description="Low complexity" evidence="1">
    <location>
        <begin position="473"/>
        <end position="488"/>
    </location>
</feature>
<dbReference type="HOGENOM" id="CLU_006767_4_0_1"/>
<dbReference type="Gramene" id="Bo4g151380.1">
    <property type="protein sequence ID" value="Bo4g151380.1"/>
    <property type="gene ID" value="Bo4g151380"/>
</dbReference>
<evidence type="ECO:0000259" key="2">
    <source>
        <dbReference type="Pfam" id="PF03108"/>
    </source>
</evidence>
<organism evidence="4 5">
    <name type="scientific">Brassica oleracea var. oleracea</name>
    <dbReference type="NCBI Taxonomy" id="109376"/>
    <lineage>
        <taxon>Eukaryota</taxon>
        <taxon>Viridiplantae</taxon>
        <taxon>Streptophyta</taxon>
        <taxon>Embryophyta</taxon>
        <taxon>Tracheophyta</taxon>
        <taxon>Spermatophyta</taxon>
        <taxon>Magnoliopsida</taxon>
        <taxon>eudicotyledons</taxon>
        <taxon>Gunneridae</taxon>
        <taxon>Pentapetalae</taxon>
        <taxon>rosids</taxon>
        <taxon>malvids</taxon>
        <taxon>Brassicales</taxon>
        <taxon>Brassicaceae</taxon>
        <taxon>Brassiceae</taxon>
        <taxon>Brassica</taxon>
    </lineage>
</organism>
<dbReference type="Proteomes" id="UP000032141">
    <property type="component" value="Chromosome C4"/>
</dbReference>
<evidence type="ECO:0000313" key="4">
    <source>
        <dbReference type="EnsemblPlants" id="Bo4g151380.1"/>
    </source>
</evidence>
<dbReference type="EnsemblPlants" id="Bo4g151380.1">
    <property type="protein sequence ID" value="Bo4g151380.1"/>
    <property type="gene ID" value="Bo4g151380"/>
</dbReference>